<gene>
    <name evidence="2" type="ORF">SYV04_40560</name>
</gene>
<dbReference type="RefSeq" id="WP_321551464.1">
    <property type="nucleotide sequence ID" value="NZ_JAXIVS010000023.1"/>
</dbReference>
<dbReference type="Proteomes" id="UP001291309">
    <property type="component" value="Unassembled WGS sequence"/>
</dbReference>
<sequence length="250" mass="27687">MNETYYAGAYWGPRQENAEACARRAQRFFQALARHDAFFARWFLPPRSRGQVPRPLETDLPTLQETFEQNRIRNDTGGVIQDLGFQVTADNGMQPGKQQRDHAYLRFLCGAYIDPVGNSCVLNLPATGPLVDRVLTGPVLGEVLRAMALGWEPDWAIATSHEHREQTAQRASAGTFVGWVMYFSQRRGPVPPLPSPVRVEPVEGLGTLVTLTPERFTVSSPSHVELAAHVHQALERAGLLVPVTPRGKPG</sequence>
<dbReference type="InterPro" id="IPR028969">
    <property type="entry name" value="Imm52"/>
</dbReference>
<protein>
    <submittedName>
        <fullName evidence="2">Immunity 52 family protein</fullName>
    </submittedName>
</protein>
<dbReference type="Pfam" id="PF15579">
    <property type="entry name" value="Imm52"/>
    <property type="match status" value="1"/>
</dbReference>
<feature type="domain" description="Immunity protein 52" evidence="1">
    <location>
        <begin position="3"/>
        <end position="242"/>
    </location>
</feature>
<evidence type="ECO:0000259" key="1">
    <source>
        <dbReference type="Pfam" id="PF15579"/>
    </source>
</evidence>
<accession>A0ABU5HHX4</accession>
<name>A0ABU5HHX4_9BACT</name>
<organism evidence="2 3">
    <name type="scientific">Hyalangium rubrum</name>
    <dbReference type="NCBI Taxonomy" id="3103134"/>
    <lineage>
        <taxon>Bacteria</taxon>
        <taxon>Pseudomonadati</taxon>
        <taxon>Myxococcota</taxon>
        <taxon>Myxococcia</taxon>
        <taxon>Myxococcales</taxon>
        <taxon>Cystobacterineae</taxon>
        <taxon>Archangiaceae</taxon>
        <taxon>Hyalangium</taxon>
    </lineage>
</organism>
<proteinExistence type="predicted"/>
<evidence type="ECO:0000313" key="2">
    <source>
        <dbReference type="EMBL" id="MDY7232749.1"/>
    </source>
</evidence>
<reference evidence="2 3" key="1">
    <citation type="submission" date="2023-12" db="EMBL/GenBank/DDBJ databases">
        <title>the genome sequence of Hyalangium sp. s54d21.</title>
        <authorList>
            <person name="Zhang X."/>
        </authorList>
    </citation>
    <scope>NUCLEOTIDE SEQUENCE [LARGE SCALE GENOMIC DNA]</scope>
    <source>
        <strain evidence="3">s54d21</strain>
    </source>
</reference>
<keyword evidence="3" id="KW-1185">Reference proteome</keyword>
<dbReference type="EMBL" id="JAXIVS010000023">
    <property type="protein sequence ID" value="MDY7232749.1"/>
    <property type="molecule type" value="Genomic_DNA"/>
</dbReference>
<comment type="caution">
    <text evidence="2">The sequence shown here is derived from an EMBL/GenBank/DDBJ whole genome shotgun (WGS) entry which is preliminary data.</text>
</comment>
<evidence type="ECO:0000313" key="3">
    <source>
        <dbReference type="Proteomes" id="UP001291309"/>
    </source>
</evidence>